<evidence type="ECO:0000313" key="5">
    <source>
        <dbReference type="Proteomes" id="UP000240739"/>
    </source>
</evidence>
<dbReference type="InterPro" id="IPR005545">
    <property type="entry name" value="YCII"/>
</dbReference>
<name>A0A2T4UJP4_9ACTN</name>
<comment type="similarity">
    <text evidence="1">Belongs to the YciI family.</text>
</comment>
<gene>
    <name evidence="4" type="ORF">C7Y72_07185</name>
</gene>
<keyword evidence="5" id="KW-1185">Reference proteome</keyword>
<dbReference type="OrthoDB" id="668782at2"/>
<dbReference type="SUPFAM" id="SSF54909">
    <property type="entry name" value="Dimeric alpha+beta barrel"/>
    <property type="match status" value="1"/>
</dbReference>
<dbReference type="PANTHER" id="PTHR35174:SF3">
    <property type="entry name" value="BLL7171 PROTEIN"/>
    <property type="match status" value="1"/>
</dbReference>
<sequence>MQYLLTIWMEEPEELELTPETMAPWAAFNNEAAAAGVLRGGSGLQPSATATTVRGGGEVVLTDGPFVETKEQLAGYYVLEVADLDEALAWARKVPAVQWGGAIEVRPTAGGTDIAENRDATGTAAP</sequence>
<dbReference type="Proteomes" id="UP000240739">
    <property type="component" value="Unassembled WGS sequence"/>
</dbReference>
<dbReference type="EMBL" id="PYYB01000001">
    <property type="protein sequence ID" value="PTL59450.1"/>
    <property type="molecule type" value="Genomic_DNA"/>
</dbReference>
<evidence type="ECO:0000256" key="2">
    <source>
        <dbReference type="SAM" id="MobiDB-lite"/>
    </source>
</evidence>
<reference evidence="4 5" key="1">
    <citation type="submission" date="2018-03" db="EMBL/GenBank/DDBJ databases">
        <title>Aquarubrobacter algicola gen. nov., sp. nov., a novel actinobacterium isolated from shallow eutrophic lake during the end of cyanobacterial harmful algal blooms.</title>
        <authorList>
            <person name="Chun S.J."/>
        </authorList>
    </citation>
    <scope>NUCLEOTIDE SEQUENCE [LARGE SCALE GENOMIC DNA]</scope>
    <source>
        <strain evidence="4 5">Seoho-28</strain>
    </source>
</reference>
<feature type="region of interest" description="Disordered" evidence="2">
    <location>
        <begin position="107"/>
        <end position="126"/>
    </location>
</feature>
<accession>A0A2T4UJP4</accession>
<dbReference type="PANTHER" id="PTHR35174">
    <property type="entry name" value="BLL7171 PROTEIN-RELATED"/>
    <property type="match status" value="1"/>
</dbReference>
<evidence type="ECO:0000259" key="3">
    <source>
        <dbReference type="Pfam" id="PF03795"/>
    </source>
</evidence>
<proteinExistence type="inferred from homology"/>
<feature type="domain" description="YCII-related" evidence="3">
    <location>
        <begin position="1"/>
        <end position="107"/>
    </location>
</feature>
<dbReference type="Gene3D" id="3.30.70.1060">
    <property type="entry name" value="Dimeric alpha+beta barrel"/>
    <property type="match status" value="1"/>
</dbReference>
<evidence type="ECO:0000313" key="4">
    <source>
        <dbReference type="EMBL" id="PTL59450.1"/>
    </source>
</evidence>
<comment type="caution">
    <text evidence="4">The sequence shown here is derived from an EMBL/GenBank/DDBJ whole genome shotgun (WGS) entry which is preliminary data.</text>
</comment>
<evidence type="ECO:0000256" key="1">
    <source>
        <dbReference type="ARBA" id="ARBA00007689"/>
    </source>
</evidence>
<dbReference type="InterPro" id="IPR011008">
    <property type="entry name" value="Dimeric_a/b-barrel"/>
</dbReference>
<organism evidence="4 5">
    <name type="scientific">Paraconexibacter algicola</name>
    <dbReference type="NCBI Taxonomy" id="2133960"/>
    <lineage>
        <taxon>Bacteria</taxon>
        <taxon>Bacillati</taxon>
        <taxon>Actinomycetota</taxon>
        <taxon>Thermoleophilia</taxon>
        <taxon>Solirubrobacterales</taxon>
        <taxon>Paraconexibacteraceae</taxon>
        <taxon>Paraconexibacter</taxon>
    </lineage>
</organism>
<dbReference type="Pfam" id="PF03795">
    <property type="entry name" value="YCII"/>
    <property type="match status" value="1"/>
</dbReference>
<protein>
    <recommendedName>
        <fullName evidence="3">YCII-related domain-containing protein</fullName>
    </recommendedName>
</protein>
<dbReference type="AlphaFoldDB" id="A0A2T4UJP4"/>